<organism evidence="1 2">
    <name type="scientific">Staphylococcus epidermidis</name>
    <dbReference type="NCBI Taxonomy" id="1282"/>
    <lineage>
        <taxon>Bacteria</taxon>
        <taxon>Bacillati</taxon>
        <taxon>Bacillota</taxon>
        <taxon>Bacilli</taxon>
        <taxon>Bacillales</taxon>
        <taxon>Staphylococcaceae</taxon>
        <taxon>Staphylococcus</taxon>
    </lineage>
</organism>
<dbReference type="RefSeq" id="WP_002484587.1">
    <property type="nucleotide sequence ID" value="NZ_CAJUUW010000028.1"/>
</dbReference>
<evidence type="ECO:0000313" key="2">
    <source>
        <dbReference type="Proteomes" id="UP000648077"/>
    </source>
</evidence>
<name>A0A509LSK4_STAEP</name>
<gene>
    <name evidence="1" type="ORF">H3963_05785</name>
</gene>
<sequence>MNNNEKHNFINKHSKYVTRTTERATYPNGIIIKDFTSTQKVDYGENLNESIKSDVEPIYHSGEHYEEEYIFIENGMEVFRFLGDVTSLVTDFVENIKQYLDEKSS</sequence>
<proteinExistence type="predicted"/>
<protein>
    <submittedName>
        <fullName evidence="1">Uncharacterized protein</fullName>
    </submittedName>
</protein>
<dbReference type="Proteomes" id="UP000648077">
    <property type="component" value="Unassembled WGS sequence"/>
</dbReference>
<dbReference type="AlphaFoldDB" id="A0A509LSK4"/>
<accession>A0A509LSK4</accession>
<reference evidence="1" key="1">
    <citation type="submission" date="2020-08" db="EMBL/GenBank/DDBJ databases">
        <title>Changes in the skin microbiome associated with squamous cell carcinoma in transplant recipients.</title>
        <authorList>
            <person name="Zaugg J."/>
            <person name="Krueger A."/>
            <person name="Lachner N."/>
        </authorList>
    </citation>
    <scope>NUCLEOTIDE SEQUENCE</scope>
    <source>
        <strain evidence="1">R5988</strain>
    </source>
</reference>
<evidence type="ECO:0000313" key="1">
    <source>
        <dbReference type="EMBL" id="MBF2229942.1"/>
    </source>
</evidence>
<dbReference type="EMBL" id="JACGQI010000007">
    <property type="protein sequence ID" value="MBF2229942.1"/>
    <property type="molecule type" value="Genomic_DNA"/>
</dbReference>
<comment type="caution">
    <text evidence="1">The sequence shown here is derived from an EMBL/GenBank/DDBJ whole genome shotgun (WGS) entry which is preliminary data.</text>
</comment>